<dbReference type="InterPro" id="IPR035587">
    <property type="entry name" value="DUS-like_FMN-bd"/>
</dbReference>
<evidence type="ECO:0000259" key="4">
    <source>
        <dbReference type="Pfam" id="PF01207"/>
    </source>
</evidence>
<evidence type="ECO:0000256" key="3">
    <source>
        <dbReference type="ARBA" id="ARBA00022884"/>
    </source>
</evidence>
<organism evidence="5 6">
    <name type="scientific">Vicia faba</name>
    <name type="common">Broad bean</name>
    <name type="synonym">Faba vulgaris</name>
    <dbReference type="NCBI Taxonomy" id="3906"/>
    <lineage>
        <taxon>Eukaryota</taxon>
        <taxon>Viridiplantae</taxon>
        <taxon>Streptophyta</taxon>
        <taxon>Embryophyta</taxon>
        <taxon>Tracheophyta</taxon>
        <taxon>Spermatophyta</taxon>
        <taxon>Magnoliopsida</taxon>
        <taxon>eudicotyledons</taxon>
        <taxon>Gunneridae</taxon>
        <taxon>Pentapetalae</taxon>
        <taxon>rosids</taxon>
        <taxon>fabids</taxon>
        <taxon>Fabales</taxon>
        <taxon>Fabaceae</taxon>
        <taxon>Papilionoideae</taxon>
        <taxon>50 kb inversion clade</taxon>
        <taxon>NPAAA clade</taxon>
        <taxon>Hologalegina</taxon>
        <taxon>IRL clade</taxon>
        <taxon>Fabeae</taxon>
        <taxon>Vicia</taxon>
    </lineage>
</organism>
<proteinExistence type="predicted"/>
<dbReference type="PANTHER" id="PTHR42907">
    <property type="entry name" value="FMN-LINKED OXIDOREDUCTASES SUPERFAMILY PROTEIN"/>
    <property type="match status" value="1"/>
</dbReference>
<protein>
    <recommendedName>
        <fullName evidence="4">DUS-like FMN-binding domain-containing protein</fullName>
    </recommendedName>
</protein>
<gene>
    <name evidence="5" type="ORF">VFH_IV228520</name>
</gene>
<evidence type="ECO:0000256" key="1">
    <source>
        <dbReference type="ARBA" id="ARBA00022555"/>
    </source>
</evidence>
<dbReference type="Gene3D" id="3.20.20.70">
    <property type="entry name" value="Aldolase class I"/>
    <property type="match status" value="1"/>
</dbReference>
<dbReference type="EMBL" id="OX451739">
    <property type="protein sequence ID" value="CAI8611424.1"/>
    <property type="molecule type" value="Genomic_DNA"/>
</dbReference>
<evidence type="ECO:0000313" key="5">
    <source>
        <dbReference type="EMBL" id="CAI8611424.1"/>
    </source>
</evidence>
<name>A0AAV1AQR4_VICFA</name>
<reference evidence="5 6" key="1">
    <citation type="submission" date="2023-01" db="EMBL/GenBank/DDBJ databases">
        <authorList>
            <person name="Kreplak J."/>
        </authorList>
    </citation>
    <scope>NUCLEOTIDE SEQUENCE [LARGE SCALE GENOMIC DNA]</scope>
</reference>
<dbReference type="PANTHER" id="PTHR42907:SF1">
    <property type="entry name" value="FMN-LINKED OXIDOREDUCTASES SUPERFAMILY PROTEIN"/>
    <property type="match status" value="1"/>
</dbReference>
<evidence type="ECO:0000256" key="2">
    <source>
        <dbReference type="ARBA" id="ARBA00022857"/>
    </source>
</evidence>
<keyword evidence="2" id="KW-0521">NADP</keyword>
<dbReference type="InterPro" id="IPR004653">
    <property type="entry name" value="DusA"/>
</dbReference>
<dbReference type="Proteomes" id="UP001157006">
    <property type="component" value="Chromosome 4"/>
</dbReference>
<keyword evidence="6" id="KW-1185">Reference proteome</keyword>
<dbReference type="InterPro" id="IPR013785">
    <property type="entry name" value="Aldolase_TIM"/>
</dbReference>
<accession>A0AAV1AQR4</accession>
<dbReference type="GO" id="GO:0000049">
    <property type="term" value="F:tRNA binding"/>
    <property type="evidence" value="ECO:0007669"/>
    <property type="project" value="UniProtKB-KW"/>
</dbReference>
<keyword evidence="1" id="KW-0820">tRNA-binding</keyword>
<keyword evidence="3" id="KW-0694">RNA-binding</keyword>
<dbReference type="Pfam" id="PF01207">
    <property type="entry name" value="Dus"/>
    <property type="match status" value="1"/>
</dbReference>
<dbReference type="AlphaFoldDB" id="A0AAV1AQR4"/>
<dbReference type="GO" id="GO:0017150">
    <property type="term" value="F:tRNA dihydrouridine synthase activity"/>
    <property type="evidence" value="ECO:0007669"/>
    <property type="project" value="InterPro"/>
</dbReference>
<dbReference type="SUPFAM" id="SSF51395">
    <property type="entry name" value="FMN-linked oxidoreductases"/>
    <property type="match status" value="1"/>
</dbReference>
<feature type="domain" description="DUS-like FMN-binding" evidence="4">
    <location>
        <begin position="63"/>
        <end position="131"/>
    </location>
</feature>
<sequence>MEFVKVKGVIGKGAAEASVKHLPPSALGDASNFGAMGLLAKSKGVPMEALFKQVQDGIPWFSVAPMMDWTNNHYRTLERLISKHAWLYTKMLAAETIVHQKDNLDRFLAYSPKQHLIVLQIAGSSVESLAK</sequence>
<evidence type="ECO:0000313" key="6">
    <source>
        <dbReference type="Proteomes" id="UP001157006"/>
    </source>
</evidence>